<dbReference type="InterPro" id="IPR036866">
    <property type="entry name" value="RibonucZ/Hydroxyglut_hydro"/>
</dbReference>
<dbReference type="CDD" id="cd16295">
    <property type="entry name" value="TTHA0252-CPSF-like_MBL-fold"/>
    <property type="match status" value="1"/>
</dbReference>
<dbReference type="InterPro" id="IPR050698">
    <property type="entry name" value="MBL"/>
</dbReference>
<evidence type="ECO:0000313" key="5">
    <source>
        <dbReference type="EMBL" id="OPZ91235.1"/>
    </source>
</evidence>
<dbReference type="Proteomes" id="UP000485484">
    <property type="component" value="Unassembled WGS sequence"/>
</dbReference>
<evidence type="ECO:0000259" key="4">
    <source>
        <dbReference type="SMART" id="SM01027"/>
    </source>
</evidence>
<reference evidence="5" key="1">
    <citation type="submission" date="2017-02" db="EMBL/GenBank/DDBJ databases">
        <title>Delving into the versatile metabolic prowess of the omnipresent phylum Bacteroidetes.</title>
        <authorList>
            <person name="Nobu M.K."/>
            <person name="Mei R."/>
            <person name="Narihiro T."/>
            <person name="Kuroda K."/>
            <person name="Liu W.-T."/>
        </authorList>
    </citation>
    <scope>NUCLEOTIDE SEQUENCE</scope>
    <source>
        <strain evidence="5">ADurb.Bin417</strain>
    </source>
</reference>
<dbReference type="EC" id="3.1.-.-" evidence="5"/>
<dbReference type="InterPro" id="IPR001279">
    <property type="entry name" value="Metallo-B-lactamas"/>
</dbReference>
<dbReference type="AlphaFoldDB" id="A0A1V5MDP3"/>
<dbReference type="Gene3D" id="3.60.15.10">
    <property type="entry name" value="Ribonuclease Z/Hydroxyacylglutathione hydrolase-like"/>
    <property type="match status" value="1"/>
</dbReference>
<dbReference type="EMBL" id="MWAK01000191">
    <property type="protein sequence ID" value="OPZ91235.1"/>
    <property type="molecule type" value="Genomic_DNA"/>
</dbReference>
<dbReference type="SMART" id="SM01027">
    <property type="entry name" value="Beta-Casp"/>
    <property type="match status" value="1"/>
</dbReference>
<dbReference type="PANTHER" id="PTHR11203:SF37">
    <property type="entry name" value="INTEGRATOR COMPLEX SUBUNIT 11"/>
    <property type="match status" value="1"/>
</dbReference>
<feature type="domain" description="Beta-Casp" evidence="4">
    <location>
        <begin position="255"/>
        <end position="380"/>
    </location>
</feature>
<keyword evidence="1 5" id="KW-0378">Hydrolase</keyword>
<organism evidence="5">
    <name type="scientific">candidate division TA06 bacterium ADurb.Bin417</name>
    <dbReference type="NCBI Taxonomy" id="1852828"/>
    <lineage>
        <taxon>Bacteria</taxon>
        <taxon>Bacteria division TA06</taxon>
    </lineage>
</organism>
<evidence type="ECO:0000256" key="1">
    <source>
        <dbReference type="ARBA" id="ARBA00022801"/>
    </source>
</evidence>
<dbReference type="InterPro" id="IPR011108">
    <property type="entry name" value="RMMBL"/>
</dbReference>
<dbReference type="SMART" id="SM00849">
    <property type="entry name" value="Lactamase_B"/>
    <property type="match status" value="1"/>
</dbReference>
<dbReference type="Pfam" id="PF10996">
    <property type="entry name" value="Beta-Casp"/>
    <property type="match status" value="1"/>
</dbReference>
<protein>
    <submittedName>
        <fullName evidence="5">Ribonuclease</fullName>
        <ecNumber evidence="5">3.1.-.-</ecNumber>
    </submittedName>
</protein>
<evidence type="ECO:0000256" key="2">
    <source>
        <dbReference type="SAM" id="MobiDB-lite"/>
    </source>
</evidence>
<dbReference type="GO" id="GO:0004521">
    <property type="term" value="F:RNA endonuclease activity"/>
    <property type="evidence" value="ECO:0007669"/>
    <property type="project" value="TreeGrafter"/>
</dbReference>
<feature type="compositionally biased region" description="Basic and acidic residues" evidence="2">
    <location>
        <begin position="100"/>
        <end position="120"/>
    </location>
</feature>
<comment type="caution">
    <text evidence="5">The sequence shown here is derived from an EMBL/GenBank/DDBJ whole genome shotgun (WGS) entry which is preliminary data.</text>
</comment>
<name>A0A1V5MDP3_UNCT6</name>
<dbReference type="GO" id="GO:0016787">
    <property type="term" value="F:hydrolase activity"/>
    <property type="evidence" value="ECO:0007669"/>
    <property type="project" value="UniProtKB-KW"/>
</dbReference>
<dbReference type="Gene3D" id="3.40.50.10890">
    <property type="match status" value="1"/>
</dbReference>
<dbReference type="Pfam" id="PF07521">
    <property type="entry name" value="RMMBL"/>
    <property type="match status" value="1"/>
</dbReference>
<feature type="domain" description="Metallo-beta-lactamase" evidence="3">
    <location>
        <begin position="13"/>
        <end position="250"/>
    </location>
</feature>
<dbReference type="InterPro" id="IPR022712">
    <property type="entry name" value="Beta_Casp"/>
</dbReference>
<proteinExistence type="predicted"/>
<dbReference type="SUPFAM" id="SSF56281">
    <property type="entry name" value="Metallo-hydrolase/oxidoreductase"/>
    <property type="match status" value="1"/>
</dbReference>
<dbReference type="PANTHER" id="PTHR11203">
    <property type="entry name" value="CLEAVAGE AND POLYADENYLATION SPECIFICITY FACTOR FAMILY MEMBER"/>
    <property type="match status" value="1"/>
</dbReference>
<dbReference type="Pfam" id="PF16661">
    <property type="entry name" value="Lactamase_B_6"/>
    <property type="match status" value="1"/>
</dbReference>
<gene>
    <name evidence="5" type="ORF">BWY73_01143</name>
</gene>
<sequence length="466" mass="51931">MKIRFLGATRNVTGSRFLLESGGQHILIDCGLYQEREYAERNWSPFPFPAARIDAVILTHAHLDHSGYLPRLVMEGFQGRIFCTPPTAEITEISLQDSGRIQEEDAEKKGLRHQREGRKGPYPEQALYTARDAERVTPLFETYHYEREFAVGQGITASLHDAGHILGAAMVRIRVREGGSNKTVIFSGDIGRWEKPILNDPTLFEEADGVVMETTYGNKVHGNQAEAGLKLAGIITETAARKGNIVIPTFAIERTQELLYGLGQLLREKRIPHLVTFLDSPMAISVTGVFKKYPEYFDEATKKIIRAGHSPFDFPLLTQTRTAAASKAINHIRGSAIIMAGSGMCNGGRIKHHLVSNIERTESTIVFVGYQARGTLGRQIIEKPGSVRILGQNYRVKAKVEQLDGLSAHADRDELLRWLDGFRRDPGKIFLVHGEEESTADFGRLLKERKPGAEVVTPAFLGEYEL</sequence>
<feature type="region of interest" description="Disordered" evidence="2">
    <location>
        <begin position="99"/>
        <end position="120"/>
    </location>
</feature>
<accession>A0A1V5MDP3</accession>
<evidence type="ECO:0000259" key="3">
    <source>
        <dbReference type="SMART" id="SM00849"/>
    </source>
</evidence>